<proteinExistence type="predicted"/>
<accession>A0A0E9QD40</accession>
<organism evidence="1">
    <name type="scientific">Anguilla anguilla</name>
    <name type="common">European freshwater eel</name>
    <name type="synonym">Muraena anguilla</name>
    <dbReference type="NCBI Taxonomy" id="7936"/>
    <lineage>
        <taxon>Eukaryota</taxon>
        <taxon>Metazoa</taxon>
        <taxon>Chordata</taxon>
        <taxon>Craniata</taxon>
        <taxon>Vertebrata</taxon>
        <taxon>Euteleostomi</taxon>
        <taxon>Actinopterygii</taxon>
        <taxon>Neopterygii</taxon>
        <taxon>Teleostei</taxon>
        <taxon>Anguilliformes</taxon>
        <taxon>Anguillidae</taxon>
        <taxon>Anguilla</taxon>
    </lineage>
</organism>
<protein>
    <submittedName>
        <fullName evidence="1">Uncharacterized protein</fullName>
    </submittedName>
</protein>
<name>A0A0E9QD40_ANGAN</name>
<evidence type="ECO:0000313" key="1">
    <source>
        <dbReference type="EMBL" id="JAH14225.1"/>
    </source>
</evidence>
<sequence length="26" mass="2848">MFTFASKSTVVLYAALCHMVNKVSLS</sequence>
<dbReference type="EMBL" id="GBXM01094352">
    <property type="protein sequence ID" value="JAH14225.1"/>
    <property type="molecule type" value="Transcribed_RNA"/>
</dbReference>
<dbReference type="AlphaFoldDB" id="A0A0E9QD40"/>
<reference evidence="1" key="2">
    <citation type="journal article" date="2015" name="Fish Shellfish Immunol.">
        <title>Early steps in the European eel (Anguilla anguilla)-Vibrio vulnificus interaction in the gills: Role of the RtxA13 toxin.</title>
        <authorList>
            <person name="Callol A."/>
            <person name="Pajuelo D."/>
            <person name="Ebbesson L."/>
            <person name="Teles M."/>
            <person name="MacKenzie S."/>
            <person name="Amaro C."/>
        </authorList>
    </citation>
    <scope>NUCLEOTIDE SEQUENCE</scope>
</reference>
<reference evidence="1" key="1">
    <citation type="submission" date="2014-11" db="EMBL/GenBank/DDBJ databases">
        <authorList>
            <person name="Amaro Gonzalez C."/>
        </authorList>
    </citation>
    <scope>NUCLEOTIDE SEQUENCE</scope>
</reference>